<dbReference type="Proteomes" id="UP000298735">
    <property type="component" value="Chromosome Circular"/>
</dbReference>
<protein>
    <submittedName>
        <fullName evidence="2">Uncharacterized protein</fullName>
    </submittedName>
</protein>
<evidence type="ECO:0000313" key="3">
    <source>
        <dbReference type="Proteomes" id="UP000298735"/>
    </source>
</evidence>
<feature type="compositionally biased region" description="Basic and acidic residues" evidence="1">
    <location>
        <begin position="350"/>
        <end position="360"/>
    </location>
</feature>
<organism evidence="2 3">
    <name type="scientific">Agrobacterium salinitolerans</name>
    <dbReference type="NCBI Taxonomy" id="1183413"/>
    <lineage>
        <taxon>Bacteria</taxon>
        <taxon>Pseudomonadati</taxon>
        <taxon>Pseudomonadota</taxon>
        <taxon>Alphaproteobacteria</taxon>
        <taxon>Hyphomicrobiales</taxon>
        <taxon>Rhizobiaceae</taxon>
        <taxon>Rhizobium/Agrobacterium group</taxon>
        <taxon>Agrobacterium</taxon>
    </lineage>
</organism>
<sequence>MLGIGLGGFMDGFNKSQDMLQKRDEAKRKQVLADRQTKEYDRLNAQRDAIDNINADAKATFDAQVSAGTQKPENFDTFWTNFALPKLKNTYLLNGDIESAKQVQEWGDQEDTKKGAKLFAGALVKAQTGDAAGALADVMEAGKLKGYINNGYEVVGHEAILGQDGAQQGYRIKLKTPDGKDIQQDVRTQDLPKIIATFGNPQAAWESQIAARAQADKDKKELETYEAKKKIDRQYGVGQTKDRGSAITALRKRFDGGLAGDETKFDEMPRDQQEKLINDELELVQGQPGLGGQGAPAPAEKKVLVDTTTGKPVSSGSKPAAADKPQAKEEPAAKPQASAEKRIPGVPERAQADVRRRMEGLQRAAAQSEAPGISSPAPSAASADVIAQADEAIRSGARIYDVAMGLQEAGVPESEWPASLKQAIARERGVIGLGD</sequence>
<dbReference type="AlphaFoldDB" id="A0A4Z1QY74"/>
<gene>
    <name evidence="2" type="ORF">CFBP5507_04425</name>
</gene>
<dbReference type="OrthoDB" id="8304440at2"/>
<feature type="region of interest" description="Disordered" evidence="1">
    <location>
        <begin position="285"/>
        <end position="383"/>
    </location>
</feature>
<evidence type="ECO:0000313" key="2">
    <source>
        <dbReference type="EMBL" id="UYZ08259.1"/>
    </source>
</evidence>
<dbReference type="RefSeq" id="WP_137410154.1">
    <property type="nucleotide sequence ID" value="NZ_CP109968.1"/>
</dbReference>
<evidence type="ECO:0000256" key="1">
    <source>
        <dbReference type="SAM" id="MobiDB-lite"/>
    </source>
</evidence>
<feature type="compositionally biased region" description="Low complexity" evidence="1">
    <location>
        <begin position="368"/>
        <end position="383"/>
    </location>
</feature>
<dbReference type="EMBL" id="CP109968">
    <property type="protein sequence ID" value="UYZ08259.1"/>
    <property type="molecule type" value="Genomic_DNA"/>
</dbReference>
<proteinExistence type="predicted"/>
<feature type="compositionally biased region" description="Polar residues" evidence="1">
    <location>
        <begin position="306"/>
        <end position="317"/>
    </location>
</feature>
<reference evidence="2" key="1">
    <citation type="submission" date="2022-10" db="EMBL/GenBank/DDBJ databases">
        <title>Complete genome sequence of Agrobacterium salinitolerans CFBP5507.</title>
        <authorList>
            <person name="Tchabashvili S."/>
            <person name="Yen H.-C."/>
            <person name="Haryono M."/>
            <person name="Lin Y.-C."/>
            <person name="Lai E.-M."/>
            <person name="Kuo C.-H."/>
        </authorList>
    </citation>
    <scope>NUCLEOTIDE SEQUENCE</scope>
    <source>
        <strain evidence="2">CFBP5507</strain>
    </source>
</reference>
<name>A0A4Z1QY74_9HYPH</name>
<accession>A0A4Z1QY74</accession>
<dbReference type="KEGG" id="asal:CFBP5507_04425"/>